<keyword evidence="1" id="KW-0812">Transmembrane</keyword>
<evidence type="ECO:0000256" key="1">
    <source>
        <dbReference type="SAM" id="Phobius"/>
    </source>
</evidence>
<comment type="caution">
    <text evidence="4">The sequence shown here is derived from an EMBL/GenBank/DDBJ whole genome shotgun (WGS) entry which is preliminary data.</text>
</comment>
<dbReference type="Proteomes" id="UP001597189">
    <property type="component" value="Unassembled WGS sequence"/>
</dbReference>
<feature type="transmembrane region" description="Helical" evidence="1">
    <location>
        <begin position="21"/>
        <end position="40"/>
    </location>
</feature>
<name>A0ABW4D5S3_9LACO</name>
<organism evidence="4 5">
    <name type="scientific">Levilactobacillus lanxiensis</name>
    <dbReference type="NCBI Taxonomy" id="2799568"/>
    <lineage>
        <taxon>Bacteria</taxon>
        <taxon>Bacillati</taxon>
        <taxon>Bacillota</taxon>
        <taxon>Bacilli</taxon>
        <taxon>Lactobacillales</taxon>
        <taxon>Lactobacillaceae</taxon>
        <taxon>Levilactobacillus</taxon>
    </lineage>
</organism>
<dbReference type="EMBL" id="JBHTOD010000004">
    <property type="protein sequence ID" value="MFD1455427.1"/>
    <property type="molecule type" value="Genomic_DNA"/>
</dbReference>
<feature type="domain" description="Sigma factor regulator C-terminal" evidence="2">
    <location>
        <begin position="165"/>
        <end position="294"/>
    </location>
</feature>
<proteinExistence type="predicted"/>
<feature type="domain" description="Sigma factor regulator N-terminal" evidence="3">
    <location>
        <begin position="9"/>
        <end position="94"/>
    </location>
</feature>
<accession>A0ABW4D5S3</accession>
<evidence type="ECO:0000259" key="3">
    <source>
        <dbReference type="Pfam" id="PF13800"/>
    </source>
</evidence>
<evidence type="ECO:0000313" key="4">
    <source>
        <dbReference type="EMBL" id="MFD1455427.1"/>
    </source>
</evidence>
<dbReference type="InterPro" id="IPR025672">
    <property type="entry name" value="Sigma_reg_C_dom"/>
</dbReference>
<gene>
    <name evidence="4" type="ORF">ACFQ44_06970</name>
</gene>
<dbReference type="Pfam" id="PF13800">
    <property type="entry name" value="Sigma_reg_N"/>
    <property type="match status" value="1"/>
</dbReference>
<sequence>MNEEQQFQKLARRVKWRRWGITIGLILVIMVGGGLAFIQMTRVRAKQASDEINRSFDVINAVLSPNIQISDQFLENSDFFGGTVVSHRYKDIDGARESWSANRGPYTWLLGRGGGFSNAADFSDTAAYDRVTQHKIPLFYNVNRQKSEVQPAHEVQQVVRQKHYLAEVALTFDHRLTLKQINAKLPAGVHANWYWAGVSGKADPTMMDNNFVGFQGASQAKFTAENYRWFRHEALSTASGMTYNGFDVLAYANHFAKRYPKLDQAKFAGVIVTGKSGAFKPLTQAKWITTSSVGYFQPDTGIK</sequence>
<dbReference type="InterPro" id="IPR029101">
    <property type="entry name" value="Sigma_reg_N"/>
</dbReference>
<keyword evidence="1" id="KW-1133">Transmembrane helix</keyword>
<dbReference type="RefSeq" id="WP_203644919.1">
    <property type="nucleotide sequence ID" value="NZ_BOLN01000004.1"/>
</dbReference>
<dbReference type="Pfam" id="PF13791">
    <property type="entry name" value="Sigma_reg_C"/>
    <property type="match status" value="1"/>
</dbReference>
<protein>
    <submittedName>
        <fullName evidence="4">Sigma factor regulator N-terminal domain-containing protein</fullName>
    </submittedName>
</protein>
<evidence type="ECO:0000313" key="5">
    <source>
        <dbReference type="Proteomes" id="UP001597189"/>
    </source>
</evidence>
<keyword evidence="5" id="KW-1185">Reference proteome</keyword>
<keyword evidence="1" id="KW-0472">Membrane</keyword>
<evidence type="ECO:0000259" key="2">
    <source>
        <dbReference type="Pfam" id="PF13791"/>
    </source>
</evidence>
<reference evidence="5" key="1">
    <citation type="journal article" date="2019" name="Int. J. Syst. Evol. Microbiol.">
        <title>The Global Catalogue of Microorganisms (GCM) 10K type strain sequencing project: providing services to taxonomists for standard genome sequencing and annotation.</title>
        <authorList>
            <consortium name="The Broad Institute Genomics Platform"/>
            <consortium name="The Broad Institute Genome Sequencing Center for Infectious Disease"/>
            <person name="Wu L."/>
            <person name="Ma J."/>
        </authorList>
    </citation>
    <scope>NUCLEOTIDE SEQUENCE [LARGE SCALE GENOMIC DNA]</scope>
    <source>
        <strain evidence="5">CCM 8979</strain>
    </source>
</reference>